<comment type="subcellular location">
    <subcellularLocation>
        <location evidence="5 6">Cytoplasm</location>
    </subcellularLocation>
</comment>
<dbReference type="EMBL" id="FO203503">
    <property type="protein sequence ID" value="CCK80139.1"/>
    <property type="molecule type" value="Genomic_DNA"/>
</dbReference>
<dbReference type="HOGENOM" id="CLU_023625_2_0_7"/>
<name>K0N8B8_DESTT</name>
<keyword evidence="4 5" id="KW-0269">Exonuclease</keyword>
<evidence type="ECO:0000256" key="6">
    <source>
        <dbReference type="RuleBase" id="RU004355"/>
    </source>
</evidence>
<dbReference type="KEGG" id="dto:TOL2_C19780"/>
<dbReference type="InterPro" id="IPR025824">
    <property type="entry name" value="OB-fold_nuc-bd_dom"/>
</dbReference>
<dbReference type="InterPro" id="IPR020579">
    <property type="entry name" value="Exonuc_VII_lsu_C"/>
</dbReference>
<dbReference type="PANTHER" id="PTHR30008">
    <property type="entry name" value="EXODEOXYRIBONUCLEASE 7 LARGE SUBUNIT"/>
    <property type="match status" value="1"/>
</dbReference>
<dbReference type="InterPro" id="IPR003753">
    <property type="entry name" value="Exonuc_VII_L"/>
</dbReference>
<keyword evidence="2 5" id="KW-0540">Nuclease</keyword>
<protein>
    <recommendedName>
        <fullName evidence="5">Exodeoxyribonuclease 7 large subunit</fullName>
        <ecNumber evidence="5">3.1.11.6</ecNumber>
    </recommendedName>
    <alternativeName>
        <fullName evidence="5">Exodeoxyribonuclease VII large subunit</fullName>
        <shortName evidence="5">Exonuclease VII large subunit</shortName>
    </alternativeName>
</protein>
<gene>
    <name evidence="5 9" type="primary">xseA</name>
    <name evidence="9" type="ordered locus">TOL2_C19780</name>
</gene>
<dbReference type="CDD" id="cd04489">
    <property type="entry name" value="ExoVII_LU_OBF"/>
    <property type="match status" value="1"/>
</dbReference>
<evidence type="ECO:0000313" key="10">
    <source>
        <dbReference type="Proteomes" id="UP000007347"/>
    </source>
</evidence>
<evidence type="ECO:0000259" key="8">
    <source>
        <dbReference type="Pfam" id="PF13742"/>
    </source>
</evidence>
<dbReference type="Pfam" id="PF02601">
    <property type="entry name" value="Exonuc_VII_L"/>
    <property type="match status" value="1"/>
</dbReference>
<dbReference type="Proteomes" id="UP000007347">
    <property type="component" value="Chromosome"/>
</dbReference>
<evidence type="ECO:0000256" key="2">
    <source>
        <dbReference type="ARBA" id="ARBA00022722"/>
    </source>
</evidence>
<evidence type="ECO:0000256" key="4">
    <source>
        <dbReference type="ARBA" id="ARBA00022839"/>
    </source>
</evidence>
<dbReference type="AlphaFoldDB" id="K0N8B8"/>
<dbReference type="STRING" id="651182.TOL2_C19780"/>
<dbReference type="GO" id="GO:0009318">
    <property type="term" value="C:exodeoxyribonuclease VII complex"/>
    <property type="evidence" value="ECO:0007669"/>
    <property type="project" value="UniProtKB-UniRule"/>
</dbReference>
<evidence type="ECO:0000256" key="5">
    <source>
        <dbReference type="HAMAP-Rule" id="MF_00378"/>
    </source>
</evidence>
<comment type="similarity">
    <text evidence="5 6">Belongs to the XseA family.</text>
</comment>
<sequence length="454" mass="51241">MIITGKKTGQPYTVSKLTREIKSLLEETYPFVWVTGEISNYAVPASGHSYFSLKDQQAVISAVMFKNQKRTLKFKPENGMKINGLARLTLYEPRGAYQLIFEYLEPEGAGSMQVAFEQLKKKLSNKGFFDDKYKKAIPFLPSKISVITSGTGAAVKDIINVAQRRFLNCHIEIISVKVQGDGSENEISDAINLVNQHQSMDHKISDIIILARGGGSLEDLAAFNSETVANAIFASSIPIITGVGHETDYTIADFVADLRAPTPSAAAELALPDKNNLVQTVLKLQESLTISVKKKIIVHHQTVSYLISRLKSPRTIIYDFRFKLEDYKSRLINMMTQYVQYKKEKLSWLSNSLHSRQPLKKIFDHQRQVKRLSNEFTHNFQKKIQQMKTDHLELTSKLQALNPKAVLDRGYSISRFVSDKKLITNSSDVKKNDQIEVILSKGQLITRVEKIKNG</sequence>
<dbReference type="PATRIC" id="fig|651182.5.peg.2357"/>
<dbReference type="HAMAP" id="MF_00378">
    <property type="entry name" value="Exonuc_7_L"/>
    <property type="match status" value="1"/>
</dbReference>
<comment type="function">
    <text evidence="5">Bidirectionally degrades single-stranded DNA into large acid-insoluble oligonucleotides, which are then degraded further into small acid-soluble oligonucleotides.</text>
</comment>
<comment type="catalytic activity">
    <reaction evidence="5 6">
        <text>Exonucleolytic cleavage in either 5'- to 3'- or 3'- to 5'-direction to yield nucleoside 5'-phosphates.</text>
        <dbReference type="EC" id="3.1.11.6"/>
    </reaction>
</comment>
<proteinExistence type="inferred from homology"/>
<comment type="subunit">
    <text evidence="5">Heterooligomer composed of large and small subunits.</text>
</comment>
<dbReference type="EC" id="3.1.11.6" evidence="5"/>
<evidence type="ECO:0000313" key="9">
    <source>
        <dbReference type="EMBL" id="CCK80139.1"/>
    </source>
</evidence>
<dbReference type="GO" id="GO:0005737">
    <property type="term" value="C:cytoplasm"/>
    <property type="evidence" value="ECO:0007669"/>
    <property type="project" value="UniProtKB-SubCell"/>
</dbReference>
<dbReference type="Pfam" id="PF13742">
    <property type="entry name" value="tRNA_anti_2"/>
    <property type="match status" value="1"/>
</dbReference>
<keyword evidence="1 5" id="KW-0963">Cytoplasm</keyword>
<dbReference type="GO" id="GO:0006308">
    <property type="term" value="P:DNA catabolic process"/>
    <property type="evidence" value="ECO:0007669"/>
    <property type="project" value="UniProtKB-UniRule"/>
</dbReference>
<evidence type="ECO:0000259" key="7">
    <source>
        <dbReference type="Pfam" id="PF02601"/>
    </source>
</evidence>
<dbReference type="RefSeq" id="WP_014957472.1">
    <property type="nucleotide sequence ID" value="NC_018645.1"/>
</dbReference>
<dbReference type="GO" id="GO:0003676">
    <property type="term" value="F:nucleic acid binding"/>
    <property type="evidence" value="ECO:0007669"/>
    <property type="project" value="InterPro"/>
</dbReference>
<keyword evidence="10" id="KW-1185">Reference proteome</keyword>
<dbReference type="OrthoDB" id="9802795at2"/>
<evidence type="ECO:0000256" key="3">
    <source>
        <dbReference type="ARBA" id="ARBA00022801"/>
    </source>
</evidence>
<dbReference type="GO" id="GO:0008855">
    <property type="term" value="F:exodeoxyribonuclease VII activity"/>
    <property type="evidence" value="ECO:0007669"/>
    <property type="project" value="UniProtKB-UniRule"/>
</dbReference>
<keyword evidence="3 5" id="KW-0378">Hydrolase</keyword>
<organism evidence="9 10">
    <name type="scientific">Desulfobacula toluolica (strain DSM 7467 / Tol2)</name>
    <dbReference type="NCBI Taxonomy" id="651182"/>
    <lineage>
        <taxon>Bacteria</taxon>
        <taxon>Pseudomonadati</taxon>
        <taxon>Thermodesulfobacteriota</taxon>
        <taxon>Desulfobacteria</taxon>
        <taxon>Desulfobacterales</taxon>
        <taxon>Desulfobacteraceae</taxon>
        <taxon>Desulfobacula</taxon>
    </lineage>
</organism>
<accession>K0N8B8</accession>
<evidence type="ECO:0000256" key="1">
    <source>
        <dbReference type="ARBA" id="ARBA00022490"/>
    </source>
</evidence>
<dbReference type="PANTHER" id="PTHR30008:SF0">
    <property type="entry name" value="EXODEOXYRIBONUCLEASE 7 LARGE SUBUNIT"/>
    <property type="match status" value="1"/>
</dbReference>
<feature type="domain" description="OB-fold nucleic acid binding" evidence="8">
    <location>
        <begin position="12"/>
        <end position="104"/>
    </location>
</feature>
<dbReference type="NCBIfam" id="TIGR00237">
    <property type="entry name" value="xseA"/>
    <property type="match status" value="1"/>
</dbReference>
<reference evidence="9 10" key="1">
    <citation type="journal article" date="2013" name="Environ. Microbiol.">
        <title>Complete genome, catabolic sub-proteomes and key-metabolites of Desulfobacula toluolica Tol2, a marine, aromatic compound-degrading, sulfate-reducing bacterium.</title>
        <authorList>
            <person name="Wohlbrand L."/>
            <person name="Jacob J.H."/>
            <person name="Kube M."/>
            <person name="Mussmann M."/>
            <person name="Jarling R."/>
            <person name="Beck A."/>
            <person name="Amann R."/>
            <person name="Wilkes H."/>
            <person name="Reinhardt R."/>
            <person name="Rabus R."/>
        </authorList>
    </citation>
    <scope>NUCLEOTIDE SEQUENCE [LARGE SCALE GENOMIC DNA]</scope>
    <source>
        <strain evidence="10">DSM 7467 / Tol2</strain>
    </source>
</reference>
<feature type="domain" description="Exonuclease VII large subunit C-terminal" evidence="7">
    <location>
        <begin position="129"/>
        <end position="445"/>
    </location>
</feature>